<name>A0ABV6A1I5_9PSEU</name>
<dbReference type="SMART" id="SM00054">
    <property type="entry name" value="EFh"/>
    <property type="match status" value="3"/>
</dbReference>
<accession>A0ABV6A1I5</accession>
<dbReference type="SUPFAM" id="SSF47473">
    <property type="entry name" value="EF-hand"/>
    <property type="match status" value="1"/>
</dbReference>
<dbReference type="Gene3D" id="1.10.238.10">
    <property type="entry name" value="EF-hand"/>
    <property type="match status" value="1"/>
</dbReference>
<dbReference type="InterPro" id="IPR011992">
    <property type="entry name" value="EF-hand-dom_pair"/>
</dbReference>
<gene>
    <name evidence="2" type="ORF">ACFFQA_24000</name>
</gene>
<dbReference type="Pfam" id="PF09995">
    <property type="entry name" value="MPAB_Lcp_cat"/>
    <property type="match status" value="1"/>
</dbReference>
<protein>
    <submittedName>
        <fullName evidence="2">Oxygenase MpaB family protein</fullName>
    </submittedName>
</protein>
<sequence length="453" mass="49389">MSDAPSTGGPLPGPGSLMWRYAGLWRFMLVLGRALVLETAHPAVGAGVAEFSTYRHRPWRRAQQTLTSLQRMVYADTRGREKEVARLDRLHSHINGVDEAGRAYSALDPEAKAWVYLTIFEGIVTMCRTGGDPLSAEDEARLYQEWLAMGALLGVAEAMPPTVADFWAYFERVSSERLERTKGLQDLLDALAGEFPLPSGLEFVPLPLWRLVSTTAVRAYADVTAALLPPQLRERLEIQPSFVGSALSTVVCRGAGLLDKVLPTRLRYTPLAVTALTAEHLLRPSGPRPGVGGSEIFARVLDQNGDGALNWVDLAASARVIAARLDLDEKTETALYDAFHAWWVELREIADADSDGRVSGEEYASALYEGSALRAAMDVVADAVDRDDDGYVELAEYAHLLGGAEHHEVVESFRRLDADSDGKLTVAEFAVGLGAFFLGQSDSPVDRHLLGQT</sequence>
<feature type="domain" description="EF-hand" evidence="1">
    <location>
        <begin position="404"/>
        <end position="439"/>
    </location>
</feature>
<dbReference type="EMBL" id="JBHLZU010000019">
    <property type="protein sequence ID" value="MFB9907010.1"/>
    <property type="molecule type" value="Genomic_DNA"/>
</dbReference>
<dbReference type="InterPro" id="IPR018713">
    <property type="entry name" value="MPAB/Lcp_cat_dom"/>
</dbReference>
<dbReference type="InterPro" id="IPR018247">
    <property type="entry name" value="EF_Hand_1_Ca_BS"/>
</dbReference>
<dbReference type="PANTHER" id="PTHR36151">
    <property type="entry name" value="BLR2777 PROTEIN"/>
    <property type="match status" value="1"/>
</dbReference>
<proteinExistence type="predicted"/>
<dbReference type="PANTHER" id="PTHR36151:SF3">
    <property type="entry name" value="ER-BOUND OXYGENASE MPAB_MPAB'_RUBBER OXYGENASE CATALYTIC DOMAIN-CONTAINING PROTEIN"/>
    <property type="match status" value="1"/>
</dbReference>
<comment type="caution">
    <text evidence="2">The sequence shown here is derived from an EMBL/GenBank/DDBJ whole genome shotgun (WGS) entry which is preliminary data.</text>
</comment>
<evidence type="ECO:0000313" key="2">
    <source>
        <dbReference type="EMBL" id="MFB9907010.1"/>
    </source>
</evidence>
<evidence type="ECO:0000313" key="3">
    <source>
        <dbReference type="Proteomes" id="UP001589693"/>
    </source>
</evidence>
<dbReference type="PROSITE" id="PS50222">
    <property type="entry name" value="EF_HAND_2"/>
    <property type="match status" value="1"/>
</dbReference>
<dbReference type="RefSeq" id="WP_377856369.1">
    <property type="nucleotide sequence ID" value="NZ_JBHLZU010000019.1"/>
</dbReference>
<keyword evidence="3" id="KW-1185">Reference proteome</keyword>
<evidence type="ECO:0000259" key="1">
    <source>
        <dbReference type="PROSITE" id="PS50222"/>
    </source>
</evidence>
<organism evidence="2 3">
    <name type="scientific">Allokutzneria oryzae</name>
    <dbReference type="NCBI Taxonomy" id="1378989"/>
    <lineage>
        <taxon>Bacteria</taxon>
        <taxon>Bacillati</taxon>
        <taxon>Actinomycetota</taxon>
        <taxon>Actinomycetes</taxon>
        <taxon>Pseudonocardiales</taxon>
        <taxon>Pseudonocardiaceae</taxon>
        <taxon>Allokutzneria</taxon>
    </lineage>
</organism>
<reference evidence="2 3" key="1">
    <citation type="submission" date="2024-09" db="EMBL/GenBank/DDBJ databases">
        <authorList>
            <person name="Sun Q."/>
            <person name="Mori K."/>
        </authorList>
    </citation>
    <scope>NUCLEOTIDE SEQUENCE [LARGE SCALE GENOMIC DNA]</scope>
    <source>
        <strain evidence="2 3">TBRC 7907</strain>
    </source>
</reference>
<dbReference type="Proteomes" id="UP001589693">
    <property type="component" value="Unassembled WGS sequence"/>
</dbReference>
<dbReference type="PROSITE" id="PS00018">
    <property type="entry name" value="EF_HAND_1"/>
    <property type="match status" value="2"/>
</dbReference>
<dbReference type="Pfam" id="PF13202">
    <property type="entry name" value="EF-hand_5"/>
    <property type="match status" value="1"/>
</dbReference>
<dbReference type="InterPro" id="IPR002048">
    <property type="entry name" value="EF_hand_dom"/>
</dbReference>